<proteinExistence type="predicted"/>
<keyword evidence="1" id="KW-1133">Transmembrane helix</keyword>
<dbReference type="AGR" id="WB:WBGene00023506"/>
<evidence type="ECO:0000313" key="4">
    <source>
        <dbReference type="WormBase" id="T09F5.16"/>
    </source>
</evidence>
<dbReference type="HOGENOM" id="CLU_056063_2_0_1"/>
<dbReference type="UCSC" id="T09F5.16">
    <property type="organism name" value="c. elegans"/>
</dbReference>
<gene>
    <name evidence="2 4" type="primary">srz-11</name>
    <name evidence="2" type="ORF">CELE_T09F5.16</name>
    <name evidence="4" type="ORF">T09F5.16</name>
</gene>
<accession>Q5WRL4</accession>
<dbReference type="InterPro" id="IPR018817">
    <property type="entry name" value="7TM_GPCR_serpentine_rcpt_Srz"/>
</dbReference>
<evidence type="ECO:0000256" key="1">
    <source>
        <dbReference type="SAM" id="Phobius"/>
    </source>
</evidence>
<protein>
    <submittedName>
        <fullName evidence="2">Serpentine Receptor, class Z</fullName>
    </submittedName>
</protein>
<dbReference type="Pfam" id="PF10325">
    <property type="entry name" value="7TM_GPCR_Srz"/>
    <property type="match status" value="1"/>
</dbReference>
<dbReference type="PaxDb" id="6239-T09F5.16"/>
<feature type="transmembrane region" description="Helical" evidence="1">
    <location>
        <begin position="65"/>
        <end position="98"/>
    </location>
</feature>
<dbReference type="PANTHER" id="PTHR31720">
    <property type="entry name" value="SERPENTINE RECEPTOR, CLASS Z-RELATED"/>
    <property type="match status" value="1"/>
</dbReference>
<dbReference type="OrthoDB" id="5875403at2759"/>
<keyword evidence="1" id="KW-0812">Transmembrane</keyword>
<dbReference type="InParanoid" id="Q5WRL4"/>
<keyword evidence="3" id="KW-1185">Reference proteome</keyword>
<feature type="transmembrane region" description="Helical" evidence="1">
    <location>
        <begin position="12"/>
        <end position="32"/>
    </location>
</feature>
<dbReference type="EMBL" id="BX284605">
    <property type="protein sequence ID" value="CAH60787.1"/>
    <property type="molecule type" value="Genomic_DNA"/>
</dbReference>
<keyword evidence="1" id="KW-0472">Membrane</keyword>
<evidence type="ECO:0000313" key="3">
    <source>
        <dbReference type="Proteomes" id="UP000001940"/>
    </source>
</evidence>
<dbReference type="OMA" id="QIYSTHA"/>
<feature type="transmembrane region" description="Helical" evidence="1">
    <location>
        <begin position="211"/>
        <end position="231"/>
    </location>
</feature>
<reference evidence="2 3" key="1">
    <citation type="journal article" date="1998" name="Science">
        <title>Genome sequence of the nematode C. elegans: a platform for investigating biology.</title>
        <authorList>
            <consortium name="The C. elegans sequencing consortium"/>
            <person name="Sulson J.E."/>
            <person name="Waterston R."/>
        </authorList>
    </citation>
    <scope>NUCLEOTIDE SEQUENCE [LARGE SCALE GENOMIC DNA]</scope>
    <source>
        <strain evidence="2 3">Bristol N2</strain>
    </source>
</reference>
<dbReference type="CTD" id="3565837"/>
<dbReference type="PANTHER" id="PTHR31720:SF3">
    <property type="entry name" value="SERPENTINE RECEPTOR, CLASS Z-RELATED"/>
    <property type="match status" value="1"/>
</dbReference>
<sequence length="311" mass="36684">MHPEIEVDEESITNCVFMVISFLIYPFFVAVFRKNHAKDKGKAIFPVFNHFYKSIKKIQIVNAIYILYFFFTLFMAFFGATFFVFLIPVLLIVFPLVTGLMHDVNEFLLGLLSIQRFCLYFMPNYEKYLNISVEALNVVVRNLYICFIIKSVMLIILPYIYTANILTYTTLILLFQNLFVFLCALLYIPILISIRKARHLSSFKLHRPQNYIMYQLLLALFAKCIYAIHIFQSPLHELNEVILKYQYLDICHVSFFPQISYLLCNKKNWDSLVEIFKSRNLLKIWCCPCVKLSRIQPTVPQAMQIYSTHAE</sequence>
<dbReference type="GeneID" id="3565837"/>
<name>Q5WRL4_CAEEL</name>
<dbReference type="AlphaFoldDB" id="Q5WRL4"/>
<dbReference type="WormBase" id="T09F5.16">
    <property type="protein sequence ID" value="CE37404"/>
    <property type="gene ID" value="WBGene00023506"/>
    <property type="gene designation" value="srz-11"/>
</dbReference>
<dbReference type="KEGG" id="cel:CELE_T09F5.16"/>
<evidence type="ECO:0000313" key="2">
    <source>
        <dbReference type="EMBL" id="CAH60787.1"/>
    </source>
</evidence>
<dbReference type="eggNOG" id="ENOG502TIPJ">
    <property type="taxonomic scope" value="Eukaryota"/>
</dbReference>
<dbReference type="Proteomes" id="UP000001940">
    <property type="component" value="Chromosome V"/>
</dbReference>
<feature type="transmembrane region" description="Helical" evidence="1">
    <location>
        <begin position="167"/>
        <end position="190"/>
    </location>
</feature>
<dbReference type="PhylomeDB" id="Q5WRL4"/>
<feature type="transmembrane region" description="Helical" evidence="1">
    <location>
        <begin position="143"/>
        <end position="161"/>
    </location>
</feature>
<organism evidence="2 3">
    <name type="scientific">Caenorhabditis elegans</name>
    <dbReference type="NCBI Taxonomy" id="6239"/>
    <lineage>
        <taxon>Eukaryota</taxon>
        <taxon>Metazoa</taxon>
        <taxon>Ecdysozoa</taxon>
        <taxon>Nematoda</taxon>
        <taxon>Chromadorea</taxon>
        <taxon>Rhabditida</taxon>
        <taxon>Rhabditina</taxon>
        <taxon>Rhabditomorpha</taxon>
        <taxon>Rhabditoidea</taxon>
        <taxon>Rhabditidae</taxon>
        <taxon>Peloderinae</taxon>
        <taxon>Caenorhabditis</taxon>
    </lineage>
</organism>
<keyword evidence="2" id="KW-0675">Receptor</keyword>
<dbReference type="RefSeq" id="NP_001024126.1">
    <property type="nucleotide sequence ID" value="NM_001028955.1"/>
</dbReference>